<sequence length="101" mass="11446">MPAPPTDPSLHRAGMSRRELIQKYWLAVPGLMIGGGGAYGYGTLVERHRVRVERYALELDLGANAPRNLRVVGLTDFHFDPLFEIGYLKHCVERPTPWSRM</sequence>
<comment type="caution">
    <text evidence="2">The sequence shown here is derived from an EMBL/GenBank/DDBJ whole genome shotgun (WGS) entry which is preliminary data.</text>
</comment>
<dbReference type="AlphaFoldDB" id="A0A5R8K984"/>
<feature type="transmembrane region" description="Helical" evidence="1">
    <location>
        <begin position="24"/>
        <end position="44"/>
    </location>
</feature>
<accession>A0A5R8K984</accession>
<organism evidence="2 3">
    <name type="scientific">Phragmitibacter flavus</name>
    <dbReference type="NCBI Taxonomy" id="2576071"/>
    <lineage>
        <taxon>Bacteria</taxon>
        <taxon>Pseudomonadati</taxon>
        <taxon>Verrucomicrobiota</taxon>
        <taxon>Verrucomicrobiia</taxon>
        <taxon>Verrucomicrobiales</taxon>
        <taxon>Verrucomicrobiaceae</taxon>
        <taxon>Phragmitibacter</taxon>
    </lineage>
</organism>
<dbReference type="Proteomes" id="UP000306196">
    <property type="component" value="Unassembled WGS sequence"/>
</dbReference>
<proteinExistence type="predicted"/>
<dbReference type="EMBL" id="VAUV01000018">
    <property type="protein sequence ID" value="TLD68850.1"/>
    <property type="molecule type" value="Genomic_DNA"/>
</dbReference>
<evidence type="ECO:0000313" key="3">
    <source>
        <dbReference type="Proteomes" id="UP000306196"/>
    </source>
</evidence>
<keyword evidence="1" id="KW-0472">Membrane</keyword>
<keyword evidence="1" id="KW-0812">Transmembrane</keyword>
<dbReference type="OrthoDB" id="10007410at2"/>
<dbReference type="RefSeq" id="WP_138088167.1">
    <property type="nucleotide sequence ID" value="NZ_VAUV01000018.1"/>
</dbReference>
<evidence type="ECO:0000313" key="2">
    <source>
        <dbReference type="EMBL" id="TLD68850.1"/>
    </source>
</evidence>
<gene>
    <name evidence="2" type="ORF">FEM03_20465</name>
</gene>
<keyword evidence="3" id="KW-1185">Reference proteome</keyword>
<name>A0A5R8K984_9BACT</name>
<protein>
    <submittedName>
        <fullName evidence="2">Uncharacterized protein</fullName>
    </submittedName>
</protein>
<keyword evidence="1" id="KW-1133">Transmembrane helix</keyword>
<evidence type="ECO:0000256" key="1">
    <source>
        <dbReference type="SAM" id="Phobius"/>
    </source>
</evidence>
<reference evidence="2 3" key="1">
    <citation type="submission" date="2019-05" db="EMBL/GenBank/DDBJ databases">
        <title>Verrucobacter flavum gen. nov., sp. nov. a new member of the family Verrucomicrobiaceae.</title>
        <authorList>
            <person name="Szuroczki S."/>
            <person name="Abbaszade G."/>
            <person name="Szabo A."/>
            <person name="Felfoldi T."/>
            <person name="Schumann P."/>
            <person name="Boka K."/>
            <person name="Keki Z."/>
            <person name="Toumi M."/>
            <person name="Toth E."/>
        </authorList>
    </citation>
    <scope>NUCLEOTIDE SEQUENCE [LARGE SCALE GENOMIC DNA]</scope>
    <source>
        <strain evidence="2 3">MG-N-17</strain>
    </source>
</reference>